<evidence type="ECO:0000256" key="6">
    <source>
        <dbReference type="RuleBase" id="RU000477"/>
    </source>
</evidence>
<name>A0ABX0D746_9MICC</name>
<reference evidence="9 10" key="1">
    <citation type="submission" date="2020-02" db="EMBL/GenBank/DDBJ databases">
        <title>Genome sequence of the type strain DSM 27180 of Arthrobacter silviterrae.</title>
        <authorList>
            <person name="Gao J."/>
            <person name="Sun J."/>
        </authorList>
    </citation>
    <scope>NUCLEOTIDE SEQUENCE [LARGE SCALE GENOMIC DNA]</scope>
    <source>
        <strain evidence="9 10">DSM 27180</strain>
    </source>
</reference>
<dbReference type="InterPro" id="IPR000425">
    <property type="entry name" value="MIP"/>
</dbReference>
<evidence type="ECO:0000313" key="9">
    <source>
        <dbReference type="EMBL" id="NGN82706.1"/>
    </source>
</evidence>
<dbReference type="Gene3D" id="1.20.1080.10">
    <property type="entry name" value="Glycerol uptake facilitator protein"/>
    <property type="match status" value="1"/>
</dbReference>
<keyword evidence="3 6" id="KW-0812">Transmembrane</keyword>
<comment type="subcellular location">
    <subcellularLocation>
        <location evidence="1">Membrane</location>
        <topology evidence="1">Multi-pass membrane protein</topology>
    </subcellularLocation>
</comment>
<dbReference type="PRINTS" id="PR00783">
    <property type="entry name" value="MINTRINSICP"/>
</dbReference>
<keyword evidence="6" id="KW-0813">Transport</keyword>
<gene>
    <name evidence="9" type="ORF">G6N77_04400</name>
</gene>
<feature type="region of interest" description="Disordered" evidence="7">
    <location>
        <begin position="250"/>
        <end position="314"/>
    </location>
</feature>
<protein>
    <submittedName>
        <fullName evidence="9">Porin</fullName>
    </submittedName>
</protein>
<evidence type="ECO:0000256" key="1">
    <source>
        <dbReference type="ARBA" id="ARBA00004141"/>
    </source>
</evidence>
<feature type="compositionally biased region" description="Low complexity" evidence="7">
    <location>
        <begin position="267"/>
        <end position="297"/>
    </location>
</feature>
<evidence type="ECO:0000256" key="5">
    <source>
        <dbReference type="ARBA" id="ARBA00023136"/>
    </source>
</evidence>
<dbReference type="Proteomes" id="UP000479226">
    <property type="component" value="Unassembled WGS sequence"/>
</dbReference>
<proteinExistence type="inferred from homology"/>
<evidence type="ECO:0000256" key="8">
    <source>
        <dbReference type="SAM" id="Phobius"/>
    </source>
</evidence>
<evidence type="ECO:0000313" key="10">
    <source>
        <dbReference type="Proteomes" id="UP000479226"/>
    </source>
</evidence>
<keyword evidence="4 8" id="KW-1133">Transmembrane helix</keyword>
<feature type="transmembrane region" description="Helical" evidence="8">
    <location>
        <begin position="18"/>
        <end position="38"/>
    </location>
</feature>
<dbReference type="RefSeq" id="WP_165180810.1">
    <property type="nucleotide sequence ID" value="NZ_JAAKZI010000005.1"/>
</dbReference>
<dbReference type="Pfam" id="PF00230">
    <property type="entry name" value="MIP"/>
    <property type="match status" value="1"/>
</dbReference>
<comment type="caution">
    <text evidence="9">The sequence shown here is derived from an EMBL/GenBank/DDBJ whole genome shotgun (WGS) entry which is preliminary data.</text>
</comment>
<feature type="transmembrane region" description="Helical" evidence="8">
    <location>
        <begin position="84"/>
        <end position="109"/>
    </location>
</feature>
<evidence type="ECO:0000256" key="2">
    <source>
        <dbReference type="ARBA" id="ARBA00006175"/>
    </source>
</evidence>
<evidence type="ECO:0000256" key="3">
    <source>
        <dbReference type="ARBA" id="ARBA00022692"/>
    </source>
</evidence>
<keyword evidence="5 8" id="KW-0472">Membrane</keyword>
<evidence type="ECO:0000256" key="4">
    <source>
        <dbReference type="ARBA" id="ARBA00022989"/>
    </source>
</evidence>
<dbReference type="InterPro" id="IPR034294">
    <property type="entry name" value="Aquaporin_transptr"/>
</dbReference>
<dbReference type="SUPFAM" id="SSF81338">
    <property type="entry name" value="Aquaporin-like"/>
    <property type="match status" value="1"/>
</dbReference>
<feature type="transmembrane region" description="Helical" evidence="8">
    <location>
        <begin position="210"/>
        <end position="233"/>
    </location>
</feature>
<keyword evidence="10" id="KW-1185">Reference proteome</keyword>
<sequence>MTTSGTAPTQPYPLSTRIAIEALGSFFIVFAGLATALFSSSASAVAFSYGLAMVGALTAFGHVSRGYFNPAFTVALAVAGRIKWLPALFYVVAQTVGALLSAVVLYGLVKVMPSSATSGVSKIFATLANGYDSHSPSQVPMIGVLIVEIAAMAILAAVVLGATSARNNTSMAPLAIGLSFGVAMTIMLPMSNGSLNPARATSVVFLSDSWAIGQLWLFWLAPLFGAALAAAIYRTFQPVAPLPADDAAASLGGDSADASSEEGDEGVGAAAGEALPAPVPASPANDAPQAAAEPAVATSSGKSDAQDFFDSPKN</sequence>
<dbReference type="EMBL" id="JAAKZI010000005">
    <property type="protein sequence ID" value="NGN82706.1"/>
    <property type="molecule type" value="Genomic_DNA"/>
</dbReference>
<feature type="transmembrane region" description="Helical" evidence="8">
    <location>
        <begin position="139"/>
        <end position="160"/>
    </location>
</feature>
<feature type="transmembrane region" description="Helical" evidence="8">
    <location>
        <begin position="44"/>
        <end position="63"/>
    </location>
</feature>
<dbReference type="InterPro" id="IPR023271">
    <property type="entry name" value="Aquaporin-like"/>
</dbReference>
<accession>A0ABX0D746</accession>
<dbReference type="PANTHER" id="PTHR19139:SF199">
    <property type="entry name" value="MIP17260P"/>
    <property type="match status" value="1"/>
</dbReference>
<dbReference type="PANTHER" id="PTHR19139">
    <property type="entry name" value="AQUAPORIN TRANSPORTER"/>
    <property type="match status" value="1"/>
</dbReference>
<evidence type="ECO:0000256" key="7">
    <source>
        <dbReference type="SAM" id="MobiDB-lite"/>
    </source>
</evidence>
<feature type="transmembrane region" description="Helical" evidence="8">
    <location>
        <begin position="172"/>
        <end position="190"/>
    </location>
</feature>
<organism evidence="9 10">
    <name type="scientific">Arthrobacter silviterrae</name>
    <dbReference type="NCBI Taxonomy" id="2026658"/>
    <lineage>
        <taxon>Bacteria</taxon>
        <taxon>Bacillati</taxon>
        <taxon>Actinomycetota</taxon>
        <taxon>Actinomycetes</taxon>
        <taxon>Micrococcales</taxon>
        <taxon>Micrococcaceae</taxon>
        <taxon>Arthrobacter</taxon>
    </lineage>
</organism>
<comment type="similarity">
    <text evidence="2 6">Belongs to the MIP/aquaporin (TC 1.A.8) family.</text>
</comment>